<organism evidence="1 2">
    <name type="scientific">Fictibacillus marinisediminis</name>
    <dbReference type="NCBI Taxonomy" id="2878389"/>
    <lineage>
        <taxon>Bacteria</taxon>
        <taxon>Bacillati</taxon>
        <taxon>Bacillota</taxon>
        <taxon>Bacilli</taxon>
        <taxon>Bacillales</taxon>
        <taxon>Fictibacillaceae</taxon>
        <taxon>Fictibacillus</taxon>
    </lineage>
</organism>
<evidence type="ECO:0000313" key="2">
    <source>
        <dbReference type="Proteomes" id="UP001139011"/>
    </source>
</evidence>
<accession>A0A9X1XEC4</accession>
<dbReference type="Proteomes" id="UP001139011">
    <property type="component" value="Unassembled WGS sequence"/>
</dbReference>
<reference evidence="1" key="1">
    <citation type="submission" date="2021-09" db="EMBL/GenBank/DDBJ databases">
        <title>Genome analysis of Fictibacillus sp. KIGAM418 isolated from marine sediment.</title>
        <authorList>
            <person name="Seo M.-J."/>
            <person name="Cho E.-S."/>
            <person name="Hwang C.Y."/>
        </authorList>
    </citation>
    <scope>NUCLEOTIDE SEQUENCE</scope>
    <source>
        <strain evidence="1">KIGAM418</strain>
    </source>
</reference>
<evidence type="ECO:0000313" key="1">
    <source>
        <dbReference type="EMBL" id="MCK6258290.1"/>
    </source>
</evidence>
<proteinExistence type="predicted"/>
<dbReference type="RefSeq" id="WP_248253614.1">
    <property type="nucleotide sequence ID" value="NZ_JAIWJX010000002.1"/>
</dbReference>
<comment type="caution">
    <text evidence="1">The sequence shown here is derived from an EMBL/GenBank/DDBJ whole genome shotgun (WGS) entry which is preliminary data.</text>
</comment>
<dbReference type="EMBL" id="JAIWJX010000002">
    <property type="protein sequence ID" value="MCK6258290.1"/>
    <property type="molecule type" value="Genomic_DNA"/>
</dbReference>
<dbReference type="AlphaFoldDB" id="A0A9X1XEC4"/>
<protein>
    <submittedName>
        <fullName evidence="1">Uncharacterized protein</fullName>
    </submittedName>
</protein>
<name>A0A9X1XEC4_9BACL</name>
<sequence>MIRLGNGVYLCEVAGNKVKVVYMGRNICEIFINDELRGRAPFDYVKKQILKWEKREPLSTAYIGHYQFKELVPIIDISV</sequence>
<gene>
    <name evidence="1" type="ORF">LCY76_17085</name>
</gene>
<keyword evidence="2" id="KW-1185">Reference proteome</keyword>